<reference evidence="3" key="1">
    <citation type="journal article" date="2017" name="Plant J.">
        <title>The pomegranate (Punica granatum L.) genome and the genomics of punicalagin biosynthesis.</title>
        <authorList>
            <person name="Qin G."/>
            <person name="Xu C."/>
            <person name="Ming R."/>
            <person name="Tang H."/>
            <person name="Guyot R."/>
            <person name="Kramer E.M."/>
            <person name="Hu Y."/>
            <person name="Yi X."/>
            <person name="Qi Y."/>
            <person name="Xu X."/>
            <person name="Gao Z."/>
            <person name="Pan H."/>
            <person name="Jian J."/>
            <person name="Tian Y."/>
            <person name="Yue Z."/>
            <person name="Xu Y."/>
        </authorList>
    </citation>
    <scope>NUCLEOTIDE SEQUENCE [LARGE SCALE GENOMIC DNA]</scope>
    <source>
        <strain evidence="3">cv. Dabenzi</strain>
    </source>
</reference>
<evidence type="ECO:0000313" key="3">
    <source>
        <dbReference type="Proteomes" id="UP000197138"/>
    </source>
</evidence>
<accession>A0A218VV79</accession>
<feature type="region of interest" description="Disordered" evidence="1">
    <location>
        <begin position="1"/>
        <end position="38"/>
    </location>
</feature>
<proteinExistence type="predicted"/>
<name>A0A218VV79_PUNGR</name>
<dbReference type="AlphaFoldDB" id="A0A218VV79"/>
<dbReference type="EMBL" id="MTKT01005852">
    <property type="protein sequence ID" value="OWM63921.1"/>
    <property type="molecule type" value="Genomic_DNA"/>
</dbReference>
<comment type="caution">
    <text evidence="2">The sequence shown here is derived from an EMBL/GenBank/DDBJ whole genome shotgun (WGS) entry which is preliminary data.</text>
</comment>
<evidence type="ECO:0000313" key="2">
    <source>
        <dbReference type="EMBL" id="OWM63921.1"/>
    </source>
</evidence>
<sequence>MKRNGPKPVSGNRTITRRGRRRAAESGDSGRWAPQRRREEERVSVLSAAWGMLVPIWASPVAETVGIKGSV</sequence>
<dbReference type="Proteomes" id="UP000197138">
    <property type="component" value="Unassembled WGS sequence"/>
</dbReference>
<organism evidence="2 3">
    <name type="scientific">Punica granatum</name>
    <name type="common">Pomegranate</name>
    <dbReference type="NCBI Taxonomy" id="22663"/>
    <lineage>
        <taxon>Eukaryota</taxon>
        <taxon>Viridiplantae</taxon>
        <taxon>Streptophyta</taxon>
        <taxon>Embryophyta</taxon>
        <taxon>Tracheophyta</taxon>
        <taxon>Spermatophyta</taxon>
        <taxon>Magnoliopsida</taxon>
        <taxon>eudicotyledons</taxon>
        <taxon>Gunneridae</taxon>
        <taxon>Pentapetalae</taxon>
        <taxon>rosids</taxon>
        <taxon>malvids</taxon>
        <taxon>Myrtales</taxon>
        <taxon>Lythraceae</taxon>
        <taxon>Punica</taxon>
    </lineage>
</organism>
<gene>
    <name evidence="2" type="ORF">CDL15_Pgr024758</name>
</gene>
<evidence type="ECO:0000256" key="1">
    <source>
        <dbReference type="SAM" id="MobiDB-lite"/>
    </source>
</evidence>
<protein>
    <submittedName>
        <fullName evidence="2">Uncharacterized protein</fullName>
    </submittedName>
</protein>